<reference evidence="6" key="1">
    <citation type="submission" date="2022-10" db="EMBL/GenBank/DDBJ databases">
        <title>Tapping the CABI collections for fungal endophytes: first genome assemblies for Collariella, Neodidymelliopsis, Ascochyta clinopodiicola, Didymella pomorum, Didymosphaeria variabile, Neocosmospora piperis and Neocucurbitaria cava.</title>
        <authorList>
            <person name="Hill R."/>
        </authorList>
    </citation>
    <scope>NUCLEOTIDE SEQUENCE</scope>
    <source>
        <strain evidence="6">IMI 356815</strain>
    </source>
</reference>
<accession>A0A9W8XU99</accession>
<dbReference type="InterPro" id="IPR013083">
    <property type="entry name" value="Znf_RING/FYVE/PHD"/>
</dbReference>
<dbReference type="PROSITE" id="PS50089">
    <property type="entry name" value="ZF_RING_2"/>
    <property type="match status" value="1"/>
</dbReference>
<dbReference type="RefSeq" id="XP_056075132.1">
    <property type="nucleotide sequence ID" value="XM_056211659.1"/>
</dbReference>
<dbReference type="Pfam" id="PF13639">
    <property type="entry name" value="zf-RING_2"/>
    <property type="match status" value="1"/>
</dbReference>
<evidence type="ECO:0000256" key="2">
    <source>
        <dbReference type="ARBA" id="ARBA00022771"/>
    </source>
</evidence>
<dbReference type="AlphaFoldDB" id="A0A9W8XU99"/>
<dbReference type="GO" id="GO:0043161">
    <property type="term" value="P:proteasome-mediated ubiquitin-dependent protein catabolic process"/>
    <property type="evidence" value="ECO:0007669"/>
    <property type="project" value="TreeGrafter"/>
</dbReference>
<dbReference type="SMART" id="SM00184">
    <property type="entry name" value="RING"/>
    <property type="match status" value="1"/>
</dbReference>
<evidence type="ECO:0000256" key="3">
    <source>
        <dbReference type="ARBA" id="ARBA00022833"/>
    </source>
</evidence>
<organism evidence="6 7">
    <name type="scientific">Didymosphaeria variabile</name>
    <dbReference type="NCBI Taxonomy" id="1932322"/>
    <lineage>
        <taxon>Eukaryota</taxon>
        <taxon>Fungi</taxon>
        <taxon>Dikarya</taxon>
        <taxon>Ascomycota</taxon>
        <taxon>Pezizomycotina</taxon>
        <taxon>Dothideomycetes</taxon>
        <taxon>Pleosporomycetidae</taxon>
        <taxon>Pleosporales</taxon>
        <taxon>Massarineae</taxon>
        <taxon>Didymosphaeriaceae</taxon>
        <taxon>Didymosphaeria</taxon>
    </lineage>
</organism>
<dbReference type="GeneID" id="80906383"/>
<dbReference type="EMBL" id="JAPEUX010000002">
    <property type="protein sequence ID" value="KAJ4358273.1"/>
    <property type="molecule type" value="Genomic_DNA"/>
</dbReference>
<keyword evidence="3" id="KW-0862">Zinc</keyword>
<sequence length="263" mass="28642">MASPHTQASITEFMRLAEAIGLDLSCPTPTDQTSTLEDLKAELHDHMAQIRSRLSDLEPRVEANATVITAVPIATRASHQDEAEDQCGICHEELFCVTQVAIKLKSCGHTSHRDCLIKAFEFRSKDTCPYCRQEVLQRTATTDVSELDTSVIEGLVDHLGLRDNQVRSSVEGVAGGDDYESVNPTKSYAHQHMGLSMYLDVDLFDGHARRESGVAEYDCLHPVAATAVSVAGHVTADVNAVADGSDAMIDEGRRLHVQDGLRA</sequence>
<name>A0A9W8XU99_9PLEO</name>
<proteinExistence type="predicted"/>
<evidence type="ECO:0000313" key="6">
    <source>
        <dbReference type="EMBL" id="KAJ4358273.1"/>
    </source>
</evidence>
<evidence type="ECO:0000256" key="1">
    <source>
        <dbReference type="ARBA" id="ARBA00022723"/>
    </source>
</evidence>
<gene>
    <name evidence="6" type="primary">RNF32</name>
    <name evidence="6" type="ORF">N0V89_002853</name>
</gene>
<evidence type="ECO:0000313" key="7">
    <source>
        <dbReference type="Proteomes" id="UP001140513"/>
    </source>
</evidence>
<keyword evidence="7" id="KW-1185">Reference proteome</keyword>
<dbReference type="OrthoDB" id="8062037at2759"/>
<feature type="domain" description="RING-type" evidence="5">
    <location>
        <begin position="87"/>
        <end position="132"/>
    </location>
</feature>
<dbReference type="SUPFAM" id="SSF57850">
    <property type="entry name" value="RING/U-box"/>
    <property type="match status" value="1"/>
</dbReference>
<dbReference type="PANTHER" id="PTHR22763">
    <property type="entry name" value="RING ZINC FINGER PROTEIN"/>
    <property type="match status" value="1"/>
</dbReference>
<keyword evidence="2 4" id="KW-0863">Zinc-finger</keyword>
<dbReference type="InterPro" id="IPR050731">
    <property type="entry name" value="HRD1_E3_ubiq-ligases"/>
</dbReference>
<keyword evidence="1" id="KW-0479">Metal-binding</keyword>
<comment type="caution">
    <text evidence="6">The sequence shown here is derived from an EMBL/GenBank/DDBJ whole genome shotgun (WGS) entry which is preliminary data.</text>
</comment>
<dbReference type="InterPro" id="IPR001841">
    <property type="entry name" value="Znf_RING"/>
</dbReference>
<dbReference type="GO" id="GO:0012505">
    <property type="term" value="C:endomembrane system"/>
    <property type="evidence" value="ECO:0007669"/>
    <property type="project" value="TreeGrafter"/>
</dbReference>
<dbReference type="GO" id="GO:0061630">
    <property type="term" value="F:ubiquitin protein ligase activity"/>
    <property type="evidence" value="ECO:0007669"/>
    <property type="project" value="TreeGrafter"/>
</dbReference>
<dbReference type="Proteomes" id="UP001140513">
    <property type="component" value="Unassembled WGS sequence"/>
</dbReference>
<dbReference type="Gene3D" id="3.30.40.10">
    <property type="entry name" value="Zinc/RING finger domain, C3HC4 (zinc finger)"/>
    <property type="match status" value="1"/>
</dbReference>
<evidence type="ECO:0000256" key="4">
    <source>
        <dbReference type="PROSITE-ProRule" id="PRU00175"/>
    </source>
</evidence>
<dbReference type="GO" id="GO:0008270">
    <property type="term" value="F:zinc ion binding"/>
    <property type="evidence" value="ECO:0007669"/>
    <property type="project" value="UniProtKB-KW"/>
</dbReference>
<evidence type="ECO:0000259" key="5">
    <source>
        <dbReference type="PROSITE" id="PS50089"/>
    </source>
</evidence>
<protein>
    <submittedName>
        <fullName evidence="6">RING finger protein 32</fullName>
    </submittedName>
</protein>